<dbReference type="InterPro" id="IPR007393">
    <property type="entry name" value="YlxR_dom"/>
</dbReference>
<sequence length="291" mass="31115">MTRVAGVGARACVRARARARGGGEARRGTNSRMFAAASSGRANDAVFVAHGAVETSRALADACGGAVKLIERAEALARTNASASLEAARALAEHAEVASGGDANISTRAREIELEHGRRVILDAYYAETARAARRQRNRSAAKPKKRARDRACRKPKARQGWTRPEMRERNARTCVGCEKIEAKDAMFRIVRCSVTLDNGKQTTTVKYGADADGACGRSAYVCKTRCCVARATKNKSINRALRCSVDKDAYDALAKAAAVIEDDAGVDTSGLTFVRPEGTAARWSAPGVWL</sequence>
<organism evidence="3 4">
    <name type="scientific">Ostreococcus tauri</name>
    <name type="common">Marine green alga</name>
    <dbReference type="NCBI Taxonomy" id="70448"/>
    <lineage>
        <taxon>Eukaryota</taxon>
        <taxon>Viridiplantae</taxon>
        <taxon>Chlorophyta</taxon>
        <taxon>Mamiellophyceae</taxon>
        <taxon>Mamiellales</taxon>
        <taxon>Bathycoccaceae</taxon>
        <taxon>Ostreococcus</taxon>
    </lineage>
</organism>
<dbReference type="SUPFAM" id="SSF64376">
    <property type="entry name" value="YlxR-like"/>
    <property type="match status" value="1"/>
</dbReference>
<proteinExistence type="predicted"/>
<evidence type="ECO:0000313" key="3">
    <source>
        <dbReference type="EMBL" id="CEG00690.1"/>
    </source>
</evidence>
<gene>
    <name evidence="3" type="ORF">OT_ostta18g00500</name>
</gene>
<dbReference type="Gene3D" id="3.30.1230.10">
    <property type="entry name" value="YlxR-like"/>
    <property type="match status" value="1"/>
</dbReference>
<dbReference type="Proteomes" id="UP000009170">
    <property type="component" value="Unassembled WGS sequence"/>
</dbReference>
<evidence type="ECO:0000313" key="4">
    <source>
        <dbReference type="Proteomes" id="UP000009170"/>
    </source>
</evidence>
<dbReference type="InterPro" id="IPR037465">
    <property type="entry name" value="YlxR"/>
</dbReference>
<reference evidence="3 4" key="2">
    <citation type="journal article" date="2014" name="BMC Genomics">
        <title>An improved genome of the model marine alga Ostreococcus tauri unfolds by assessing Illumina de novo assemblies.</title>
        <authorList>
            <person name="Blanc-Mathieu R."/>
            <person name="Verhelst B."/>
            <person name="Derelle E."/>
            <person name="Rombauts S."/>
            <person name="Bouget F.Y."/>
            <person name="Carre I."/>
            <person name="Chateau A."/>
            <person name="Eyre-Walker A."/>
            <person name="Grimsley N."/>
            <person name="Moreau H."/>
            <person name="Piegu B."/>
            <person name="Rivals E."/>
            <person name="Schackwitz W."/>
            <person name="Van de Peer Y."/>
            <person name="Piganeau G."/>
        </authorList>
    </citation>
    <scope>NUCLEOTIDE SEQUENCE [LARGE SCALE GENOMIC DNA]</scope>
    <source>
        <strain evidence="4">OTTH 0595 / CCAP 157/2 / RCC745</strain>
    </source>
</reference>
<evidence type="ECO:0000259" key="2">
    <source>
        <dbReference type="Pfam" id="PF04296"/>
    </source>
</evidence>
<accession>A0A096P8Z4</accession>
<feature type="compositionally biased region" description="Basic residues" evidence="1">
    <location>
        <begin position="133"/>
        <end position="158"/>
    </location>
</feature>
<protein>
    <recommendedName>
        <fullName evidence="2">YlxR domain-containing protein</fullName>
    </recommendedName>
</protein>
<dbReference type="RefSeq" id="XP_003084089.2">
    <property type="nucleotide sequence ID" value="XM_003084041.2"/>
</dbReference>
<name>A0A096P8Z4_OSTTA</name>
<feature type="region of interest" description="Disordered" evidence="1">
    <location>
        <begin position="133"/>
        <end position="165"/>
    </location>
</feature>
<comment type="caution">
    <text evidence="3">The sequence shown here is derived from an EMBL/GenBank/DDBJ whole genome shotgun (WGS) entry which is preliminary data.</text>
</comment>
<dbReference type="PANTHER" id="PTHR34215:SF1">
    <property type="entry name" value="YLXR DOMAIN-CONTAINING PROTEIN"/>
    <property type="match status" value="1"/>
</dbReference>
<dbReference type="InterPro" id="IPR035931">
    <property type="entry name" value="YlxR-like_sf"/>
</dbReference>
<reference evidence="4" key="1">
    <citation type="journal article" date="2006" name="Proc. Natl. Acad. Sci. U.S.A.">
        <title>Genome analysis of the smallest free-living eukaryote Ostreococcus tauri unveils many unique features.</title>
        <authorList>
            <person name="Derelle E."/>
            <person name="Ferraz C."/>
            <person name="Rombauts S."/>
            <person name="Rouze P."/>
            <person name="Worden A.Z."/>
            <person name="Robbens S."/>
            <person name="Partensky F."/>
            <person name="Degroeve S."/>
            <person name="Echeynie S."/>
            <person name="Cooke R."/>
            <person name="Saeys Y."/>
            <person name="Wuyts J."/>
            <person name="Jabbari K."/>
            <person name="Bowler C."/>
            <person name="Panaud O."/>
            <person name="Piegu B."/>
            <person name="Ball S.G."/>
            <person name="Ral J.-P."/>
            <person name="Bouget F.-Y."/>
            <person name="Piganeau G."/>
            <person name="De Baets B."/>
            <person name="Picard A."/>
            <person name="Delseny M."/>
            <person name="Demaille J."/>
            <person name="Van de Peer Y."/>
            <person name="Moreau H."/>
        </authorList>
    </citation>
    <scope>NUCLEOTIDE SEQUENCE [LARGE SCALE GENOMIC DNA]</scope>
    <source>
        <strain evidence="4">OTTH 0595 / CCAP 157/2 / RCC745</strain>
    </source>
</reference>
<dbReference type="OrthoDB" id="10610256at2759"/>
<dbReference type="GeneID" id="9838236"/>
<dbReference type="InParanoid" id="A0A096P8Z4"/>
<keyword evidence="4" id="KW-1185">Reference proteome</keyword>
<feature type="domain" description="YlxR" evidence="2">
    <location>
        <begin position="173"/>
        <end position="255"/>
    </location>
</feature>
<dbReference type="AlphaFoldDB" id="A0A096P8Z4"/>
<dbReference type="KEGG" id="ota:OT_ostta18g00500"/>
<dbReference type="PANTHER" id="PTHR34215">
    <property type="entry name" value="BLL0784 PROTEIN"/>
    <property type="match status" value="1"/>
</dbReference>
<dbReference type="EMBL" id="CAID01000018">
    <property type="protein sequence ID" value="CEG00690.1"/>
    <property type="molecule type" value="Genomic_DNA"/>
</dbReference>
<dbReference type="Pfam" id="PF04296">
    <property type="entry name" value="YlxR"/>
    <property type="match status" value="1"/>
</dbReference>
<evidence type="ECO:0000256" key="1">
    <source>
        <dbReference type="SAM" id="MobiDB-lite"/>
    </source>
</evidence>